<evidence type="ECO:0000313" key="3">
    <source>
        <dbReference type="EMBL" id="MER6906578.1"/>
    </source>
</evidence>
<dbReference type="GO" id="GO:0016787">
    <property type="term" value="F:hydrolase activity"/>
    <property type="evidence" value="ECO:0007669"/>
    <property type="project" value="UniProtKB-KW"/>
</dbReference>
<name>A0ABV1VJD4_9ACTN</name>
<feature type="signal peptide" evidence="1">
    <location>
        <begin position="1"/>
        <end position="29"/>
    </location>
</feature>
<proteinExistence type="predicted"/>
<keyword evidence="4" id="KW-1185">Reference proteome</keyword>
<evidence type="ECO:0000313" key="4">
    <source>
        <dbReference type="Proteomes" id="UP001490330"/>
    </source>
</evidence>
<feature type="chain" id="PRO_5045846656" evidence="1">
    <location>
        <begin position="30"/>
        <end position="282"/>
    </location>
</feature>
<organism evidence="3 4">
    <name type="scientific">Streptomyces flaveolus</name>
    <dbReference type="NCBI Taxonomy" id="67297"/>
    <lineage>
        <taxon>Bacteria</taxon>
        <taxon>Bacillati</taxon>
        <taxon>Actinomycetota</taxon>
        <taxon>Actinomycetes</taxon>
        <taxon>Kitasatosporales</taxon>
        <taxon>Streptomycetaceae</taxon>
        <taxon>Streptomyces</taxon>
    </lineage>
</organism>
<keyword evidence="3" id="KW-0378">Hydrolase</keyword>
<dbReference type="InterPro" id="IPR029058">
    <property type="entry name" value="AB_hydrolase_fold"/>
</dbReference>
<keyword evidence="1" id="KW-0732">Signal</keyword>
<dbReference type="PANTHER" id="PTHR37017">
    <property type="entry name" value="AB HYDROLASE-1 DOMAIN-CONTAINING PROTEIN-RELATED"/>
    <property type="match status" value="1"/>
</dbReference>
<dbReference type="InterPro" id="IPR000073">
    <property type="entry name" value="AB_hydrolase_1"/>
</dbReference>
<evidence type="ECO:0000256" key="1">
    <source>
        <dbReference type="SAM" id="SignalP"/>
    </source>
</evidence>
<dbReference type="RefSeq" id="WP_350721459.1">
    <property type="nucleotide sequence ID" value="NZ_JBEPCO010000026.1"/>
</dbReference>
<dbReference type="Gene3D" id="3.40.50.1820">
    <property type="entry name" value="alpha/beta hydrolase"/>
    <property type="match status" value="1"/>
</dbReference>
<reference evidence="3 4" key="1">
    <citation type="submission" date="2024-06" db="EMBL/GenBank/DDBJ databases">
        <title>The Natural Products Discovery Center: Release of the First 8490 Sequenced Strains for Exploring Actinobacteria Biosynthetic Diversity.</title>
        <authorList>
            <person name="Kalkreuter E."/>
            <person name="Kautsar S.A."/>
            <person name="Yang D."/>
            <person name="Bader C.D."/>
            <person name="Teijaro C.N."/>
            <person name="Fluegel L."/>
            <person name="Davis C.M."/>
            <person name="Simpson J.R."/>
            <person name="Lauterbach L."/>
            <person name="Steele A.D."/>
            <person name="Gui C."/>
            <person name="Meng S."/>
            <person name="Li G."/>
            <person name="Viehrig K."/>
            <person name="Ye F."/>
            <person name="Su P."/>
            <person name="Kiefer A.F."/>
            <person name="Nichols A."/>
            <person name="Cepeda A.J."/>
            <person name="Yan W."/>
            <person name="Fan B."/>
            <person name="Jiang Y."/>
            <person name="Adhikari A."/>
            <person name="Zheng C.-J."/>
            <person name="Schuster L."/>
            <person name="Cowan T.M."/>
            <person name="Smanski M.J."/>
            <person name="Chevrette M.G."/>
            <person name="De Carvalho L.P.S."/>
            <person name="Shen B."/>
        </authorList>
    </citation>
    <scope>NUCLEOTIDE SEQUENCE [LARGE SCALE GENOMIC DNA]</scope>
    <source>
        <strain evidence="3 4">NPDC000632</strain>
    </source>
</reference>
<feature type="domain" description="AB hydrolase-1" evidence="2">
    <location>
        <begin position="42"/>
        <end position="271"/>
    </location>
</feature>
<dbReference type="InterPro" id="IPR052897">
    <property type="entry name" value="Sec-Metab_Biosynth_Hydrolase"/>
</dbReference>
<dbReference type="Pfam" id="PF12697">
    <property type="entry name" value="Abhydrolase_6"/>
    <property type="match status" value="1"/>
</dbReference>
<comment type="caution">
    <text evidence="3">The sequence shown here is derived from an EMBL/GenBank/DDBJ whole genome shotgun (WGS) entry which is preliminary data.</text>
</comment>
<accession>A0ABV1VJD4</accession>
<protein>
    <submittedName>
        <fullName evidence="3">Alpha/beta hydrolase</fullName>
    </submittedName>
</protein>
<dbReference type="EMBL" id="JBEPCV010000023">
    <property type="protein sequence ID" value="MER6906578.1"/>
    <property type="molecule type" value="Genomic_DNA"/>
</dbReference>
<dbReference type="Proteomes" id="UP001490330">
    <property type="component" value="Unassembled WGS sequence"/>
</dbReference>
<dbReference type="SUPFAM" id="SSF53474">
    <property type="entry name" value="alpha/beta-Hydrolases"/>
    <property type="match status" value="1"/>
</dbReference>
<gene>
    <name evidence="3" type="ORF">ABT322_23130</name>
</gene>
<sequence>MKRRSIAIAAGATLAGLAAATVLTQSAQATDVATVSVAKPTVVLVHGAWSDGSSWKGVTKRLQAQGYTVDAPAVPLRGLSGDATYLSDYLKTIKGPIVLVGHSYGGSVITQAAAGNTSVSALVYIAAFAPDKGETASGLTAKFPGSHISDDPNAQIPTALNPVPFSDNGTTNADLYIKQDKFRDVFLSNSVSSSNAAVLAATQRPVTPQALGEPTGTPAWQTTPSWYLVAGNDHLIPPAAERFMAQRAHAHTSEVNAPHDVLLTNPTTVSDVIQQAARATAQ</sequence>
<dbReference type="PANTHER" id="PTHR37017:SF11">
    <property type="entry name" value="ESTERASE_LIPASE_THIOESTERASE DOMAIN-CONTAINING PROTEIN"/>
    <property type="match status" value="1"/>
</dbReference>
<evidence type="ECO:0000259" key="2">
    <source>
        <dbReference type="Pfam" id="PF12697"/>
    </source>
</evidence>